<dbReference type="InterPro" id="IPR034690">
    <property type="entry name" value="Endolysin_T4_type"/>
</dbReference>
<dbReference type="GO" id="GO:0009253">
    <property type="term" value="P:peptidoglycan catabolic process"/>
    <property type="evidence" value="ECO:0007669"/>
    <property type="project" value="InterPro"/>
</dbReference>
<dbReference type="SUPFAM" id="SSF53955">
    <property type="entry name" value="Lysozyme-like"/>
    <property type="match status" value="1"/>
</dbReference>
<evidence type="ECO:0000256" key="7">
    <source>
        <dbReference type="SAM" id="SignalP"/>
    </source>
</evidence>
<dbReference type="PANTHER" id="PTHR38107:SF3">
    <property type="entry name" value="LYSOZYME RRRD-RELATED"/>
    <property type="match status" value="1"/>
</dbReference>
<evidence type="ECO:0000256" key="4">
    <source>
        <dbReference type="ARBA" id="ARBA00022801"/>
    </source>
</evidence>
<dbReference type="CDD" id="cd00737">
    <property type="entry name" value="lyz_endolysin_autolysin"/>
    <property type="match status" value="1"/>
</dbReference>
<organism evidence="8">
    <name type="scientific">Oppiella nova</name>
    <dbReference type="NCBI Taxonomy" id="334625"/>
    <lineage>
        <taxon>Eukaryota</taxon>
        <taxon>Metazoa</taxon>
        <taxon>Ecdysozoa</taxon>
        <taxon>Arthropoda</taxon>
        <taxon>Chelicerata</taxon>
        <taxon>Arachnida</taxon>
        <taxon>Acari</taxon>
        <taxon>Acariformes</taxon>
        <taxon>Sarcoptiformes</taxon>
        <taxon>Oribatida</taxon>
        <taxon>Brachypylina</taxon>
        <taxon>Oppioidea</taxon>
        <taxon>Oppiidae</taxon>
        <taxon>Oppiella</taxon>
    </lineage>
</organism>
<dbReference type="Pfam" id="PF00959">
    <property type="entry name" value="Phage_lysozyme"/>
    <property type="match status" value="1"/>
</dbReference>
<dbReference type="EMBL" id="OC923135">
    <property type="protein sequence ID" value="CAD7654651.1"/>
    <property type="molecule type" value="Genomic_DNA"/>
</dbReference>
<keyword evidence="9" id="KW-1185">Reference proteome</keyword>
<evidence type="ECO:0000256" key="5">
    <source>
        <dbReference type="ARBA" id="ARBA00023200"/>
    </source>
</evidence>
<dbReference type="InterPro" id="IPR051018">
    <property type="entry name" value="Bacteriophage_GH24"/>
</dbReference>
<evidence type="ECO:0000256" key="6">
    <source>
        <dbReference type="ARBA" id="ARBA00023295"/>
    </source>
</evidence>
<keyword evidence="3" id="KW-0081">Bacteriolytic enzyme</keyword>
<dbReference type="InterPro" id="IPR033907">
    <property type="entry name" value="Endolysin_autolysin"/>
</dbReference>
<dbReference type="InterPro" id="IPR023346">
    <property type="entry name" value="Lysozyme-like_dom_sf"/>
</dbReference>
<dbReference type="OrthoDB" id="6499791at2759"/>
<evidence type="ECO:0000313" key="9">
    <source>
        <dbReference type="Proteomes" id="UP000728032"/>
    </source>
</evidence>
<keyword evidence="4" id="KW-0378">Hydrolase</keyword>
<gene>
    <name evidence="8" type="ORF">ONB1V03_LOCUS11297</name>
</gene>
<evidence type="ECO:0008006" key="10">
    <source>
        <dbReference type="Google" id="ProtNLM"/>
    </source>
</evidence>
<evidence type="ECO:0000256" key="1">
    <source>
        <dbReference type="ARBA" id="ARBA00000632"/>
    </source>
</evidence>
<keyword evidence="5" id="KW-1035">Host cytoplasm</keyword>
<evidence type="ECO:0000256" key="3">
    <source>
        <dbReference type="ARBA" id="ARBA00022638"/>
    </source>
</evidence>
<reference evidence="8" key="1">
    <citation type="submission" date="2020-11" db="EMBL/GenBank/DDBJ databases">
        <authorList>
            <person name="Tran Van P."/>
        </authorList>
    </citation>
    <scope>NUCLEOTIDE SEQUENCE</scope>
</reference>
<sequence>MAKVLIVVLALVAYGSAQQRQIGQAGLNLLKQSEGFVPNFYNDQIGLKTIGYGHACQWQGCDGINPPITEAQGTQILEKDLVQFEDCVNQAAPGLNQNQYDACVDFAFNMGCGAFQSSDILSNIKAGNMEGAADAFAKYNVAGGQVIEGLTVRRQNEKNLFLS</sequence>
<dbReference type="InterPro" id="IPR023347">
    <property type="entry name" value="Lysozyme_dom_sf"/>
</dbReference>
<dbReference type="PANTHER" id="PTHR38107">
    <property type="match status" value="1"/>
</dbReference>
<dbReference type="GO" id="GO:0042742">
    <property type="term" value="P:defense response to bacterium"/>
    <property type="evidence" value="ECO:0007669"/>
    <property type="project" value="UniProtKB-KW"/>
</dbReference>
<comment type="catalytic activity">
    <reaction evidence="1">
        <text>Hydrolysis of (1-&gt;4)-beta-linkages between N-acetylmuramic acid and N-acetyl-D-glucosamine residues in a peptidoglycan and between N-acetyl-D-glucosamine residues in chitodextrins.</text>
        <dbReference type="EC" id="3.2.1.17"/>
    </reaction>
</comment>
<dbReference type="EMBL" id="CAJPVJ010008310">
    <property type="protein sequence ID" value="CAG2171838.1"/>
    <property type="molecule type" value="Genomic_DNA"/>
</dbReference>
<accession>A0A7R9M7T2</accession>
<dbReference type="HAMAP" id="MF_04110">
    <property type="entry name" value="ENDOLYSIN_T4"/>
    <property type="match status" value="1"/>
</dbReference>
<dbReference type="GO" id="GO:0003796">
    <property type="term" value="F:lysozyme activity"/>
    <property type="evidence" value="ECO:0007669"/>
    <property type="project" value="UniProtKB-EC"/>
</dbReference>
<proteinExistence type="inferred from homology"/>
<evidence type="ECO:0000256" key="2">
    <source>
        <dbReference type="ARBA" id="ARBA00022529"/>
    </source>
</evidence>
<name>A0A7R9M7T2_9ACAR</name>
<dbReference type="InterPro" id="IPR002196">
    <property type="entry name" value="Glyco_hydro_24"/>
</dbReference>
<dbReference type="GO" id="GO:0031640">
    <property type="term" value="P:killing of cells of another organism"/>
    <property type="evidence" value="ECO:0007669"/>
    <property type="project" value="UniProtKB-KW"/>
</dbReference>
<keyword evidence="6" id="KW-0326">Glycosidase</keyword>
<dbReference type="Gene3D" id="1.10.530.40">
    <property type="match status" value="1"/>
</dbReference>
<feature type="chain" id="PRO_5035680639" description="Lysozyme" evidence="7">
    <location>
        <begin position="18"/>
        <end position="163"/>
    </location>
</feature>
<protein>
    <recommendedName>
        <fullName evidence="10">Lysozyme</fullName>
    </recommendedName>
</protein>
<keyword evidence="7" id="KW-0732">Signal</keyword>
<dbReference type="GO" id="GO:0016998">
    <property type="term" value="P:cell wall macromolecule catabolic process"/>
    <property type="evidence" value="ECO:0007669"/>
    <property type="project" value="InterPro"/>
</dbReference>
<feature type="signal peptide" evidence="7">
    <location>
        <begin position="1"/>
        <end position="17"/>
    </location>
</feature>
<evidence type="ECO:0000313" key="8">
    <source>
        <dbReference type="EMBL" id="CAD7654651.1"/>
    </source>
</evidence>
<dbReference type="AlphaFoldDB" id="A0A7R9M7T2"/>
<keyword evidence="2" id="KW-0929">Antimicrobial</keyword>
<dbReference type="Proteomes" id="UP000728032">
    <property type="component" value="Unassembled WGS sequence"/>
</dbReference>